<dbReference type="AlphaFoldDB" id="A0A068QQN6"/>
<keyword evidence="5" id="KW-1185">Reference proteome</keyword>
<evidence type="ECO:0000313" key="5">
    <source>
        <dbReference type="Proteomes" id="UP000324170"/>
    </source>
</evidence>
<proteinExistence type="predicted"/>
<dbReference type="RefSeq" id="WP_084720970.1">
    <property type="nucleotide sequence ID" value="NZ_CAWMED010000001.1"/>
</dbReference>
<dbReference type="EMBL" id="VNHN01000001">
    <property type="protein sequence ID" value="TYP17238.1"/>
    <property type="molecule type" value="Genomic_DNA"/>
</dbReference>
<evidence type="ECO:0000256" key="1">
    <source>
        <dbReference type="SAM" id="Phobius"/>
    </source>
</evidence>
<keyword evidence="1" id="KW-1133">Transmembrane helix</keyword>
<protein>
    <submittedName>
        <fullName evidence="2">Putative membrane protein</fullName>
    </submittedName>
</protein>
<evidence type="ECO:0000313" key="3">
    <source>
        <dbReference type="EMBL" id="TYP17238.1"/>
    </source>
</evidence>
<keyword evidence="1" id="KW-0472">Membrane</keyword>
<dbReference type="STRING" id="351671.XDD1_1643"/>
<dbReference type="KEGG" id="xdo:XDD1_1643"/>
<dbReference type="EMBL" id="FO704550">
    <property type="protein sequence ID" value="CDG17342.1"/>
    <property type="molecule type" value="Genomic_DNA"/>
</dbReference>
<keyword evidence="1" id="KW-0812">Transmembrane</keyword>
<name>A0A068QQN6_9GAMM</name>
<evidence type="ECO:0000313" key="4">
    <source>
        <dbReference type="Proteomes" id="UP000032721"/>
    </source>
</evidence>
<reference evidence="2 4" key="1">
    <citation type="submission" date="2013-07" db="EMBL/GenBank/DDBJ databases">
        <authorList>
            <person name="Genoscope - CEA"/>
        </authorList>
    </citation>
    <scope>NUCLEOTIDE SEQUENCE [LARGE SCALE GENOMIC DNA]</scope>
    <source>
        <strain evidence="2">FRM16</strain>
        <strain evidence="4">FRM16 / DSM 17909</strain>
    </source>
</reference>
<dbReference type="OrthoDB" id="6463042at2"/>
<dbReference type="HOGENOM" id="CLU_079084_2_0_6"/>
<dbReference type="Proteomes" id="UP000324170">
    <property type="component" value="Unassembled WGS sequence"/>
</dbReference>
<feature type="transmembrane region" description="Helical" evidence="1">
    <location>
        <begin position="236"/>
        <end position="254"/>
    </location>
</feature>
<organism evidence="2 4">
    <name type="scientific">Xenorhabdus doucetiae</name>
    <dbReference type="NCBI Taxonomy" id="351671"/>
    <lineage>
        <taxon>Bacteria</taxon>
        <taxon>Pseudomonadati</taxon>
        <taxon>Pseudomonadota</taxon>
        <taxon>Gammaproteobacteria</taxon>
        <taxon>Enterobacterales</taxon>
        <taxon>Morganellaceae</taxon>
        <taxon>Xenorhabdus</taxon>
    </lineage>
</organism>
<dbReference type="Proteomes" id="UP000032721">
    <property type="component" value="Chromosome"/>
</dbReference>
<reference evidence="3 5" key="2">
    <citation type="submission" date="2019-07" db="EMBL/GenBank/DDBJ databases">
        <title>Genomic Encyclopedia of Type Strains, Phase I: the one thousand microbial genomes (KMG-I) project.</title>
        <authorList>
            <person name="Kyrpides N."/>
        </authorList>
    </citation>
    <scope>NUCLEOTIDE SEQUENCE [LARGE SCALE GENOMIC DNA]</scope>
    <source>
        <strain evidence="3 5">DSM 17909</strain>
    </source>
</reference>
<accession>A0A068QQN6</accession>
<evidence type="ECO:0000313" key="2">
    <source>
        <dbReference type="EMBL" id="CDG17342.1"/>
    </source>
</evidence>
<feature type="transmembrane region" description="Helical" evidence="1">
    <location>
        <begin position="260"/>
        <end position="281"/>
    </location>
</feature>
<sequence>MTHKKYNPTWDGYMGDVLRGNVGINQLKPQHEFFDAIGLEKVLRDNTQYHFVLTLSEAQSIIEDISPRRPQSPNHGEAFARGMNEKHLSYEEAFARGMDVGNKKKNPMARVFSVTDPISTYAGNIYDSRGFHDVVREFKSLGITAAEHVGKNGERYIHISGHAGLRGRIMGTRYRAQNPQMLGMGIGQQGLNASVVQGVRFSIIFSIGYRVIESIFKDEYTLADFLGNVTMDMAKTAIIATASWAVGSALIATAALGGSIIAVAGIVLLAGFAVAYILDALDKQYGISEKLIALIKEEMKKKPRTPEADLRHFFNGLGRFR</sequence>
<gene>
    <name evidence="3" type="ORF">LY16_00121</name>
    <name evidence="2" type="ORF">XDD1_1643</name>
</gene>